<dbReference type="EMBL" id="CABN01000015">
    <property type="protein sequence ID" value="CBH99426.1"/>
    <property type="molecule type" value="Genomic_DNA"/>
</dbReference>
<proteinExistence type="predicted"/>
<accession>E6PWW7</accession>
<sequence>MPAPACSSSQNYASSAFTISLTTRPSARNPSTASRACTALITAPISFAPGFWPLDAATTSIAARTSPRNSSSPNAFGKKPSIKTISTASFAASSGRFPLVNCSIESRRCLIIPANTCCCSASVTGSADFARFSITLFFSAALIIRSVVVRSPSRAFIDSIVAFFTCSSNVSAILISFPVLPL</sequence>
<organism evidence="1">
    <name type="scientific">mine drainage metagenome</name>
    <dbReference type="NCBI Taxonomy" id="410659"/>
    <lineage>
        <taxon>unclassified sequences</taxon>
        <taxon>metagenomes</taxon>
        <taxon>ecological metagenomes</taxon>
    </lineage>
</organism>
<reference evidence="1" key="1">
    <citation type="submission" date="2009-10" db="EMBL/GenBank/DDBJ databases">
        <title>Diversity of trophic interactions inside an arsenic-rich microbial ecosystem.</title>
        <authorList>
            <person name="Bertin P.N."/>
            <person name="Heinrich-Salmeron A."/>
            <person name="Pelletier E."/>
            <person name="Goulhen-Chollet F."/>
            <person name="Arsene-Ploetze F."/>
            <person name="Gallien S."/>
            <person name="Calteau A."/>
            <person name="Vallenet D."/>
            <person name="Casiot C."/>
            <person name="Chane-Woon-Ming B."/>
            <person name="Giloteaux L."/>
            <person name="Barakat M."/>
            <person name="Bonnefoy V."/>
            <person name="Bruneel O."/>
            <person name="Chandler M."/>
            <person name="Cleiss J."/>
            <person name="Duran R."/>
            <person name="Elbaz-Poulichet F."/>
            <person name="Fonknechten N."/>
            <person name="Lauga B."/>
            <person name="Mornico D."/>
            <person name="Ortet P."/>
            <person name="Schaeffer C."/>
            <person name="Siguier P."/>
            <person name="Alexander Thil Smith A."/>
            <person name="Van Dorsselaer A."/>
            <person name="Weissenbach J."/>
            <person name="Medigue C."/>
            <person name="Le Paslier D."/>
        </authorList>
    </citation>
    <scope>NUCLEOTIDE SEQUENCE</scope>
</reference>
<dbReference type="AlphaFoldDB" id="E6PWW7"/>
<name>E6PWW7_9ZZZZ</name>
<evidence type="ECO:0000313" key="1">
    <source>
        <dbReference type="EMBL" id="CBH99426.1"/>
    </source>
</evidence>
<gene>
    <name evidence="1" type="ORF">CARN3_0347</name>
</gene>
<comment type="caution">
    <text evidence="1">The sequence shown here is derived from an EMBL/GenBank/DDBJ whole genome shotgun (WGS) entry which is preliminary data.</text>
</comment>
<protein>
    <submittedName>
        <fullName evidence="1">Uncharacterized protein</fullName>
    </submittedName>
</protein>